<dbReference type="SMART" id="SM00028">
    <property type="entry name" value="TPR"/>
    <property type="match status" value="2"/>
</dbReference>
<organism evidence="3 4">
    <name type="scientific">Oceanicella actignis</name>
    <dbReference type="NCBI Taxonomy" id="1189325"/>
    <lineage>
        <taxon>Bacteria</taxon>
        <taxon>Pseudomonadati</taxon>
        <taxon>Pseudomonadota</taxon>
        <taxon>Alphaproteobacteria</taxon>
        <taxon>Rhodobacterales</taxon>
        <taxon>Paracoccaceae</taxon>
        <taxon>Oceanicella</taxon>
    </lineage>
</organism>
<dbReference type="InterPro" id="IPR019734">
    <property type="entry name" value="TPR_rpt"/>
</dbReference>
<keyword evidence="2" id="KW-0732">Signal</keyword>
<dbReference type="AlphaFoldDB" id="A0A1M7TKB8"/>
<sequence>MTRAARALCAALAAAALAGCAPAPGPTARAAASPAIPPQGVGAAEHGLRLLAEGQAEPALKAFRLAMAQEGATPRVLAGLGVATLRLGRVRQARRIFARGVELYPDDAMLRNNLGATLFDLGDYAGARRQFEAAFALTDGARGDIAANAAIAMQAEQARLAGAEPPERREYDVVPLGGGLYIMTREGELPS</sequence>
<evidence type="ECO:0000256" key="2">
    <source>
        <dbReference type="SAM" id="SignalP"/>
    </source>
</evidence>
<proteinExistence type="predicted"/>
<feature type="repeat" description="TPR" evidence="1">
    <location>
        <begin position="74"/>
        <end position="107"/>
    </location>
</feature>
<dbReference type="EMBL" id="FRDL01000007">
    <property type="protein sequence ID" value="SHN71063.1"/>
    <property type="molecule type" value="Genomic_DNA"/>
</dbReference>
<keyword evidence="4" id="KW-1185">Reference proteome</keyword>
<name>A0A1M7TKB8_9RHOB</name>
<dbReference type="PROSITE" id="PS51257">
    <property type="entry name" value="PROKAR_LIPOPROTEIN"/>
    <property type="match status" value="1"/>
</dbReference>
<dbReference type="InterPro" id="IPR011990">
    <property type="entry name" value="TPR-like_helical_dom_sf"/>
</dbReference>
<dbReference type="RefSeq" id="WP_072747711.1">
    <property type="nucleotide sequence ID" value="NZ_FOHL01000007.1"/>
</dbReference>
<keyword evidence="1" id="KW-0802">TPR repeat</keyword>
<dbReference type="Pfam" id="PF14559">
    <property type="entry name" value="TPR_19"/>
    <property type="match status" value="1"/>
</dbReference>
<feature type="signal peptide" evidence="2">
    <location>
        <begin position="1"/>
        <end position="23"/>
    </location>
</feature>
<gene>
    <name evidence="3" type="ORF">SAMN05216200_10783</name>
</gene>
<evidence type="ECO:0000256" key="1">
    <source>
        <dbReference type="PROSITE-ProRule" id="PRU00339"/>
    </source>
</evidence>
<dbReference type="STRING" id="1189325.SAMN04488119_10784"/>
<accession>A0A1M7TKB8</accession>
<protein>
    <submittedName>
        <fullName evidence="3">Tetratricopeptide repeat-containing protein</fullName>
    </submittedName>
</protein>
<dbReference type="Proteomes" id="UP000184066">
    <property type="component" value="Unassembled WGS sequence"/>
</dbReference>
<feature type="chain" id="PRO_5009929453" evidence="2">
    <location>
        <begin position="24"/>
        <end position="191"/>
    </location>
</feature>
<reference evidence="3 4" key="1">
    <citation type="submission" date="2016-12" db="EMBL/GenBank/DDBJ databases">
        <authorList>
            <person name="Song W.-J."/>
            <person name="Kurnit D.M."/>
        </authorList>
    </citation>
    <scope>NUCLEOTIDE SEQUENCE [LARGE SCALE GENOMIC DNA]</scope>
    <source>
        <strain evidence="3 4">CGMCC 1.10808</strain>
    </source>
</reference>
<evidence type="ECO:0000313" key="3">
    <source>
        <dbReference type="EMBL" id="SHN71063.1"/>
    </source>
</evidence>
<dbReference type="PROSITE" id="PS50005">
    <property type="entry name" value="TPR"/>
    <property type="match status" value="1"/>
</dbReference>
<evidence type="ECO:0000313" key="4">
    <source>
        <dbReference type="Proteomes" id="UP000184066"/>
    </source>
</evidence>
<dbReference type="SUPFAM" id="SSF48452">
    <property type="entry name" value="TPR-like"/>
    <property type="match status" value="1"/>
</dbReference>
<dbReference type="Gene3D" id="1.25.40.10">
    <property type="entry name" value="Tetratricopeptide repeat domain"/>
    <property type="match status" value="1"/>
</dbReference>
<dbReference type="OrthoDB" id="495305at2"/>